<dbReference type="Proteomes" id="UP000827872">
    <property type="component" value="Linkage Group LG02"/>
</dbReference>
<proteinExistence type="predicted"/>
<organism evidence="1 2">
    <name type="scientific">Sphaerodactylus townsendi</name>
    <dbReference type="NCBI Taxonomy" id="933632"/>
    <lineage>
        <taxon>Eukaryota</taxon>
        <taxon>Metazoa</taxon>
        <taxon>Chordata</taxon>
        <taxon>Craniata</taxon>
        <taxon>Vertebrata</taxon>
        <taxon>Euteleostomi</taxon>
        <taxon>Lepidosauria</taxon>
        <taxon>Squamata</taxon>
        <taxon>Bifurcata</taxon>
        <taxon>Gekkota</taxon>
        <taxon>Sphaerodactylidae</taxon>
        <taxon>Sphaerodactylus</taxon>
    </lineage>
</organism>
<reference evidence="1" key="1">
    <citation type="submission" date="2021-08" db="EMBL/GenBank/DDBJ databases">
        <title>The first chromosome-level gecko genome reveals the dynamic sex chromosomes of Neotropical dwarf geckos (Sphaerodactylidae: Sphaerodactylus).</title>
        <authorList>
            <person name="Pinto B.J."/>
            <person name="Keating S.E."/>
            <person name="Gamble T."/>
        </authorList>
    </citation>
    <scope>NUCLEOTIDE SEQUENCE</scope>
    <source>
        <strain evidence="1">TG3544</strain>
    </source>
</reference>
<evidence type="ECO:0000313" key="2">
    <source>
        <dbReference type="Proteomes" id="UP000827872"/>
    </source>
</evidence>
<sequence>MHEGLFLYSSGKHWPTLRRTGRKNLLCILPLLERAKEDRFLYLMLMISSNYGHPKYTCVYGVRIYGQRAN</sequence>
<gene>
    <name evidence="1" type="ORF">K3G42_004751</name>
</gene>
<accession>A0ACB8FZT5</accession>
<evidence type="ECO:0000313" key="1">
    <source>
        <dbReference type="EMBL" id="KAH8012871.1"/>
    </source>
</evidence>
<protein>
    <submittedName>
        <fullName evidence="1">Uncharacterized protein</fullName>
    </submittedName>
</protein>
<comment type="caution">
    <text evidence="1">The sequence shown here is derived from an EMBL/GenBank/DDBJ whole genome shotgun (WGS) entry which is preliminary data.</text>
</comment>
<keyword evidence="2" id="KW-1185">Reference proteome</keyword>
<name>A0ACB8FZT5_9SAUR</name>
<dbReference type="EMBL" id="CM037615">
    <property type="protein sequence ID" value="KAH8012871.1"/>
    <property type="molecule type" value="Genomic_DNA"/>
</dbReference>